<evidence type="ECO:0000313" key="1">
    <source>
        <dbReference type="EMBL" id="CDO75726.1"/>
    </source>
</evidence>
<dbReference type="AlphaFoldDB" id="A0A060SNJ0"/>
<dbReference type="OMA" id="RWIADDS"/>
<dbReference type="Pfam" id="PF14441">
    <property type="entry name" value="OTT_1508_deam"/>
    <property type="match status" value="1"/>
</dbReference>
<keyword evidence="2" id="KW-1185">Reference proteome</keyword>
<accession>A0A060SNJ0</accession>
<protein>
    <submittedName>
        <fullName evidence="1">Uncharacterized protein</fullName>
    </submittedName>
</protein>
<dbReference type="EMBL" id="CCBP010000287">
    <property type="protein sequence ID" value="CDO75726.1"/>
    <property type="molecule type" value="Genomic_DNA"/>
</dbReference>
<dbReference type="OrthoDB" id="2757930at2759"/>
<organism evidence="1 2">
    <name type="scientific">Pycnoporus cinnabarinus</name>
    <name type="common">Cinnabar-red polypore</name>
    <name type="synonym">Trametes cinnabarina</name>
    <dbReference type="NCBI Taxonomy" id="5643"/>
    <lineage>
        <taxon>Eukaryota</taxon>
        <taxon>Fungi</taxon>
        <taxon>Dikarya</taxon>
        <taxon>Basidiomycota</taxon>
        <taxon>Agaricomycotina</taxon>
        <taxon>Agaricomycetes</taxon>
        <taxon>Polyporales</taxon>
        <taxon>Polyporaceae</taxon>
        <taxon>Trametes</taxon>
    </lineage>
</organism>
<evidence type="ECO:0000313" key="2">
    <source>
        <dbReference type="Proteomes" id="UP000029665"/>
    </source>
</evidence>
<reference evidence="1" key="1">
    <citation type="submission" date="2014-01" db="EMBL/GenBank/DDBJ databases">
        <title>The genome of the white-rot fungus Pycnoporus cinnabarinus: a basidiomycete model with a versatile arsenal for lignocellulosic biomass breakdown.</title>
        <authorList>
            <person name="Levasseur A."/>
            <person name="Lomascolo A."/>
            <person name="Ruiz-Duenas F.J."/>
            <person name="Uzan E."/>
            <person name="Piumi F."/>
            <person name="Kues U."/>
            <person name="Ram A.F.J."/>
            <person name="Murat C."/>
            <person name="Haon M."/>
            <person name="Benoit I."/>
            <person name="Arfi Y."/>
            <person name="Chevret D."/>
            <person name="Drula E."/>
            <person name="Kwon M.J."/>
            <person name="Gouret P."/>
            <person name="Lesage-Meessen L."/>
            <person name="Lombard V."/>
            <person name="Mariette J."/>
            <person name="Noirot C."/>
            <person name="Park J."/>
            <person name="Patyshakuliyeva A."/>
            <person name="Wieneger R.A.B."/>
            <person name="Wosten H.A.B."/>
            <person name="Martin F."/>
            <person name="Coutinho P.M."/>
            <person name="de Vries R."/>
            <person name="Martinez A.T."/>
            <person name="Klopp C."/>
            <person name="Pontarotti P."/>
            <person name="Henrissat B."/>
            <person name="Record E."/>
        </authorList>
    </citation>
    <scope>NUCLEOTIDE SEQUENCE [LARGE SCALE GENOMIC DNA]</scope>
    <source>
        <strain evidence="1">BRFM137</strain>
    </source>
</reference>
<name>A0A060SNJ0_PYCCI</name>
<dbReference type="InterPro" id="IPR027796">
    <property type="entry name" value="OTT_1508_deam-like"/>
</dbReference>
<proteinExistence type="predicted"/>
<gene>
    <name evidence="1" type="ORF">BN946_scf184921.g2</name>
</gene>
<dbReference type="HOGENOM" id="CLU_484087_0_0_1"/>
<comment type="caution">
    <text evidence="1">The sequence shown here is derived from an EMBL/GenBank/DDBJ whole genome shotgun (WGS) entry which is preliminary data.</text>
</comment>
<dbReference type="Proteomes" id="UP000029665">
    <property type="component" value="Unassembled WGS sequence"/>
</dbReference>
<sequence>MMSFDDNDPNWLAILLCGLHEIDDRRQPLPVPKEPSRDDKLLKRFCPVLDSIARLMIYEPENQVTAVAFRPTSAAHPPTFVLAQNTGVTDHVVKYITDLVSHLRMVRELYLQDNSVDKSFPERDDVPVVAGNAPLQAELNLGESTAIYHCWNKIKQRFSKDSRDERFRNLVADVLEGVAADQRADCGAEEKRTLRALQSLSAADHKHLQKVSRRIASIGQFLEHTRGQPDKGTGAFSEADGWVLVGMRMDFHAIGKSMKDAPHLWPLCTDYIRVRCPSEEDMNDDQKAALQALTRQQREAMRPFDVTKWLSKVVSVTADYLVVRSVALSSTMAGALFDNRPLTVVRVPKARAPAKIAEISEEQLKATLVKVGWADIGNEEYAELVDKLRRTLKKSTGQTSAASVHSANGTISGRVHPFVHCECALLAHLHDQGMGDIVAYVGVSKLSCWLCAMYFACYREVTGTVINTRGTHGRLVQWQMPALDDPDVGPRLREKMREKLVEKLKVRAAEVRTHHRNLSQITTASLPGSKELMELPEEESEWNETHKMLAAGMLARNKRHKET</sequence>